<comment type="caution">
    <text evidence="3">The sequence shown here is derived from an EMBL/GenBank/DDBJ whole genome shotgun (WGS) entry which is preliminary data.</text>
</comment>
<feature type="region of interest" description="Disordered" evidence="1">
    <location>
        <begin position="1"/>
        <end position="63"/>
    </location>
</feature>
<dbReference type="Proteomes" id="UP001299970">
    <property type="component" value="Unassembled WGS sequence"/>
</dbReference>
<reference evidence="3 4" key="1">
    <citation type="submission" date="2022-03" db="EMBL/GenBank/DDBJ databases">
        <title>Pseudonocardia alaer sp. nov., a novel actinomycete isolated from reed forest soil.</title>
        <authorList>
            <person name="Wang L."/>
        </authorList>
    </citation>
    <scope>NUCLEOTIDE SEQUENCE [LARGE SCALE GENOMIC DNA]</scope>
    <source>
        <strain evidence="3 4">Y-16303</strain>
    </source>
</reference>
<keyword evidence="2" id="KW-0472">Membrane</keyword>
<organism evidence="3 4">
    <name type="scientific">Pseudonocardia alaniniphila</name>
    <dbReference type="NCBI Taxonomy" id="75291"/>
    <lineage>
        <taxon>Bacteria</taxon>
        <taxon>Bacillati</taxon>
        <taxon>Actinomycetota</taxon>
        <taxon>Actinomycetes</taxon>
        <taxon>Pseudonocardiales</taxon>
        <taxon>Pseudonocardiaceae</taxon>
        <taxon>Pseudonocardia</taxon>
    </lineage>
</organism>
<accession>A0ABS9TJ18</accession>
<evidence type="ECO:0000256" key="1">
    <source>
        <dbReference type="SAM" id="MobiDB-lite"/>
    </source>
</evidence>
<name>A0ABS9TJ18_9PSEU</name>
<keyword evidence="2" id="KW-1133">Transmembrane helix</keyword>
<proteinExistence type="predicted"/>
<evidence type="ECO:0008006" key="5">
    <source>
        <dbReference type="Google" id="ProtNLM"/>
    </source>
</evidence>
<feature type="transmembrane region" description="Helical" evidence="2">
    <location>
        <begin position="67"/>
        <end position="89"/>
    </location>
</feature>
<dbReference type="EMBL" id="JAKXMK010000020">
    <property type="protein sequence ID" value="MCH6168512.1"/>
    <property type="molecule type" value="Genomic_DNA"/>
</dbReference>
<sequence>MSRAQPPSDPFGGDGTDRPPSWMGAPGYSPYRDDLPPHAPMPGAPPYPAAPEPAPPPVGRPAPGTKFLTALGTAVIWAAVNVVLVLIVAGAPPAGSAVPRLLGVLVVPTVLAALAVWLIARHRGWAFWMLVVTAAPFFWVLRSLTTLVGG</sequence>
<feature type="transmembrane region" description="Helical" evidence="2">
    <location>
        <begin position="125"/>
        <end position="144"/>
    </location>
</feature>
<evidence type="ECO:0000256" key="2">
    <source>
        <dbReference type="SAM" id="Phobius"/>
    </source>
</evidence>
<dbReference type="RefSeq" id="WP_241039163.1">
    <property type="nucleotide sequence ID" value="NZ_BAAAJF010000053.1"/>
</dbReference>
<evidence type="ECO:0000313" key="3">
    <source>
        <dbReference type="EMBL" id="MCH6168512.1"/>
    </source>
</evidence>
<protein>
    <recommendedName>
        <fullName evidence="5">Integral membrane protein</fullName>
    </recommendedName>
</protein>
<keyword evidence="4" id="KW-1185">Reference proteome</keyword>
<gene>
    <name evidence="3" type="ORF">MMF94_22695</name>
</gene>
<keyword evidence="2" id="KW-0812">Transmembrane</keyword>
<feature type="compositionally biased region" description="Pro residues" evidence="1">
    <location>
        <begin position="37"/>
        <end position="60"/>
    </location>
</feature>
<evidence type="ECO:0000313" key="4">
    <source>
        <dbReference type="Proteomes" id="UP001299970"/>
    </source>
</evidence>
<feature type="transmembrane region" description="Helical" evidence="2">
    <location>
        <begin position="101"/>
        <end position="119"/>
    </location>
</feature>